<sequence>MLDSSRKCQKEDWGLHKSLCRQSNEEIEQLSQGNPATAQKEKDWLMWIKRGGDLPYVDALRLHEDPGRARTHAIVEESVYTPRGTRD</sequence>
<evidence type="ECO:0000313" key="2">
    <source>
        <dbReference type="Proteomes" id="UP000015241"/>
    </source>
</evidence>
<organism evidence="1 2">
    <name type="scientific">Fomitopsis schrenkii</name>
    <name type="common">Brown rot fungus</name>
    <dbReference type="NCBI Taxonomy" id="2126942"/>
    <lineage>
        <taxon>Eukaryota</taxon>
        <taxon>Fungi</taxon>
        <taxon>Dikarya</taxon>
        <taxon>Basidiomycota</taxon>
        <taxon>Agaricomycotina</taxon>
        <taxon>Agaricomycetes</taxon>
        <taxon>Polyporales</taxon>
        <taxon>Fomitopsis</taxon>
    </lineage>
</organism>
<dbReference type="OrthoDB" id="2931494at2759"/>
<gene>
    <name evidence="1" type="ORF">FOMPIDRAFT_92529</name>
</gene>
<dbReference type="STRING" id="743788.S8F5M3"/>
<protein>
    <submittedName>
        <fullName evidence="1">Uncharacterized protein</fullName>
    </submittedName>
</protein>
<dbReference type="AlphaFoldDB" id="S8F5M3"/>
<dbReference type="HOGENOM" id="CLU_2483394_0_0_1"/>
<reference evidence="1 2" key="1">
    <citation type="journal article" date="2012" name="Science">
        <title>The Paleozoic origin of enzymatic lignin decomposition reconstructed from 31 fungal genomes.</title>
        <authorList>
            <person name="Floudas D."/>
            <person name="Binder M."/>
            <person name="Riley R."/>
            <person name="Barry K."/>
            <person name="Blanchette R.A."/>
            <person name="Henrissat B."/>
            <person name="Martinez A.T."/>
            <person name="Otillar R."/>
            <person name="Spatafora J.W."/>
            <person name="Yadav J.S."/>
            <person name="Aerts A."/>
            <person name="Benoit I."/>
            <person name="Boyd A."/>
            <person name="Carlson A."/>
            <person name="Copeland A."/>
            <person name="Coutinho P.M."/>
            <person name="de Vries R.P."/>
            <person name="Ferreira P."/>
            <person name="Findley K."/>
            <person name="Foster B."/>
            <person name="Gaskell J."/>
            <person name="Glotzer D."/>
            <person name="Gorecki P."/>
            <person name="Heitman J."/>
            <person name="Hesse C."/>
            <person name="Hori C."/>
            <person name="Igarashi K."/>
            <person name="Jurgens J.A."/>
            <person name="Kallen N."/>
            <person name="Kersten P."/>
            <person name="Kohler A."/>
            <person name="Kuees U."/>
            <person name="Kumar T.K.A."/>
            <person name="Kuo A."/>
            <person name="LaButti K."/>
            <person name="Larrondo L.F."/>
            <person name="Lindquist E."/>
            <person name="Ling A."/>
            <person name="Lombard V."/>
            <person name="Lucas S."/>
            <person name="Lundell T."/>
            <person name="Martin R."/>
            <person name="McLaughlin D.J."/>
            <person name="Morgenstern I."/>
            <person name="Morin E."/>
            <person name="Murat C."/>
            <person name="Nagy L.G."/>
            <person name="Nolan M."/>
            <person name="Ohm R.A."/>
            <person name="Patyshakuliyeva A."/>
            <person name="Rokas A."/>
            <person name="Ruiz-Duenas F.J."/>
            <person name="Sabat G."/>
            <person name="Salamov A."/>
            <person name="Samejima M."/>
            <person name="Schmutz J."/>
            <person name="Slot J.C."/>
            <person name="St John F."/>
            <person name="Stenlid J."/>
            <person name="Sun H."/>
            <person name="Sun S."/>
            <person name="Syed K."/>
            <person name="Tsang A."/>
            <person name="Wiebenga A."/>
            <person name="Young D."/>
            <person name="Pisabarro A."/>
            <person name="Eastwood D.C."/>
            <person name="Martin F."/>
            <person name="Cullen D."/>
            <person name="Grigoriev I.V."/>
            <person name="Hibbett D.S."/>
        </authorList>
    </citation>
    <scope>NUCLEOTIDE SEQUENCE</scope>
    <source>
        <strain evidence="2">FP-58527</strain>
    </source>
</reference>
<dbReference type="Proteomes" id="UP000015241">
    <property type="component" value="Unassembled WGS sequence"/>
</dbReference>
<proteinExistence type="predicted"/>
<dbReference type="InParanoid" id="S8F5M3"/>
<keyword evidence="2" id="KW-1185">Reference proteome</keyword>
<dbReference type="eggNOG" id="ENOG502SD67">
    <property type="taxonomic scope" value="Eukaryota"/>
</dbReference>
<accession>S8F5M3</accession>
<name>S8F5M3_FOMSC</name>
<dbReference type="EMBL" id="KE504181">
    <property type="protein sequence ID" value="EPS97005.1"/>
    <property type="molecule type" value="Genomic_DNA"/>
</dbReference>
<evidence type="ECO:0000313" key="1">
    <source>
        <dbReference type="EMBL" id="EPS97005.1"/>
    </source>
</evidence>